<accession>A0A2N7S3T3</accession>
<proteinExistence type="predicted"/>
<dbReference type="EMBL" id="PNQX01000001">
    <property type="protein sequence ID" value="PMQ20809.1"/>
    <property type="molecule type" value="Genomic_DNA"/>
</dbReference>
<name>A0A2N7S3T3_9MICC</name>
<dbReference type="RefSeq" id="WP_013349139.1">
    <property type="nucleotide sequence ID" value="NZ_JBQDJG010000001.1"/>
</dbReference>
<evidence type="ECO:0000313" key="1">
    <source>
        <dbReference type="EMBL" id="PMQ20809.1"/>
    </source>
</evidence>
<dbReference type="AlphaFoldDB" id="A0A2N7S3T3"/>
<dbReference type="Proteomes" id="UP000235739">
    <property type="component" value="Unassembled WGS sequence"/>
</dbReference>
<dbReference type="GeneID" id="303185383"/>
<organism evidence="1 2">
    <name type="scientific">Glutamicibacter arilaitensis</name>
    <dbReference type="NCBI Taxonomy" id="256701"/>
    <lineage>
        <taxon>Bacteria</taxon>
        <taxon>Bacillati</taxon>
        <taxon>Actinomycetota</taxon>
        <taxon>Actinomycetes</taxon>
        <taxon>Micrococcales</taxon>
        <taxon>Micrococcaceae</taxon>
        <taxon>Glutamicibacter</taxon>
    </lineage>
</organism>
<sequence>MLIRVEIYGGLHACCHEGFSVGDQVRWQLAQVRNSRGAITFELDDHGTFECTGVPVAAVPARVARIQYRDRVRAGQAGSSGLADEVLVQDTVHVPAGTDFDHDWIIATLQVDARSLPPLADWDG</sequence>
<gene>
    <name evidence="1" type="ORF">CIK84_04270</name>
</gene>
<protein>
    <submittedName>
        <fullName evidence="1">Uncharacterized protein</fullName>
    </submittedName>
</protein>
<reference evidence="1 2" key="1">
    <citation type="journal article" date="2017" name="Elife">
        <title>Extensive horizontal gene transfer in cheese-associated bacteria.</title>
        <authorList>
            <person name="Bonham K.S."/>
            <person name="Wolfe B.E."/>
            <person name="Dutton R.J."/>
        </authorList>
    </citation>
    <scope>NUCLEOTIDE SEQUENCE [LARGE SCALE GENOMIC DNA]</scope>
    <source>
        <strain evidence="1 2">JB182</strain>
    </source>
</reference>
<comment type="caution">
    <text evidence="1">The sequence shown here is derived from an EMBL/GenBank/DDBJ whole genome shotgun (WGS) entry which is preliminary data.</text>
</comment>
<evidence type="ECO:0000313" key="2">
    <source>
        <dbReference type="Proteomes" id="UP000235739"/>
    </source>
</evidence>